<dbReference type="PANTHER" id="PTHR32182:SF22">
    <property type="entry name" value="ATP-DEPENDENT ENDONUCLEASE, OLD FAMILY-RELATED"/>
    <property type="match status" value="1"/>
</dbReference>
<name>A0A921MS22_9BACT</name>
<dbReference type="GO" id="GO:0016887">
    <property type="term" value="F:ATP hydrolysis activity"/>
    <property type="evidence" value="ECO:0007669"/>
    <property type="project" value="InterPro"/>
</dbReference>
<dbReference type="Proteomes" id="UP000757103">
    <property type="component" value="Unassembled WGS sequence"/>
</dbReference>
<accession>A0A921MS22</accession>
<dbReference type="GeneID" id="90528537"/>
<dbReference type="PANTHER" id="PTHR32182">
    <property type="entry name" value="DNA REPLICATION AND REPAIR PROTEIN RECF"/>
    <property type="match status" value="1"/>
</dbReference>
<dbReference type="Gene3D" id="3.40.50.300">
    <property type="entry name" value="P-loop containing nucleotide triphosphate hydrolases"/>
    <property type="match status" value="1"/>
</dbReference>
<comment type="caution">
    <text evidence="3">The sequence shown here is derived from an EMBL/GenBank/DDBJ whole genome shotgun (WGS) entry which is preliminary data.</text>
</comment>
<dbReference type="GO" id="GO:0000731">
    <property type="term" value="P:DNA synthesis involved in DNA repair"/>
    <property type="evidence" value="ECO:0007669"/>
    <property type="project" value="TreeGrafter"/>
</dbReference>
<sequence>MEILLPKKSNGSPGEKLSSRTVTVIGANGAGKSSFGVEIARQIKEHAFWLSAQKALCLMPPHEVWPGSIEAQYKEAIDRSHYVSKETPTEFDQLLFLLLSEEFRNLFSYKFEVQKGGHVDLPKTRLDRVQRLWERIFPKNKMLRAEGKLLIQSEDSEPFNPLRLSSGEKAVLYYIAGVLYAMPDAVILVEDPEFYLHHSILKSLWDSIESLRKDCTFIYLTHDIDFAASRVESTCIWVRSFDAEHLTWDYEFIHDDDSFPEGMYLDILGSRKPVLFIEGANTGSIDVKLYPYIFPEYIVKPLGGCNKVIEATRAFADLKEIHHLESRGIVDRDRRTEREVEYLRSRHIYVPEVAEVENLLMLEGVIRAVARRMKRNENKVVEIVKNNVIQLFAQEIESQALLHTRHRIRRNLEYKIDRRFNDIASFEDHIDHLTDDTDVRGLYNSICSQFRSFVKNRDYRSVLKVYNQKSMVTNSNVCNLCGLANKDKYLRVILSILRDDRPEAESIRSAIRACFKIDKTEENEAKEEKKNE</sequence>
<feature type="domain" description="ATPase AAA-type core" evidence="1">
    <location>
        <begin position="120"/>
        <end position="223"/>
    </location>
</feature>
<evidence type="ECO:0000313" key="4">
    <source>
        <dbReference type="Proteomes" id="UP000757103"/>
    </source>
</evidence>
<evidence type="ECO:0000259" key="2">
    <source>
        <dbReference type="Pfam" id="PF14491"/>
    </source>
</evidence>
<dbReference type="GO" id="GO:0005524">
    <property type="term" value="F:ATP binding"/>
    <property type="evidence" value="ECO:0007669"/>
    <property type="project" value="InterPro"/>
</dbReference>
<protein>
    <submittedName>
        <fullName evidence="3">DUF4435 domain-containing protein</fullName>
    </submittedName>
</protein>
<dbReference type="EMBL" id="DYUD01000021">
    <property type="protein sequence ID" value="HJG89111.1"/>
    <property type="molecule type" value="Genomic_DNA"/>
</dbReference>
<dbReference type="SUPFAM" id="SSF52540">
    <property type="entry name" value="P-loop containing nucleoside triphosphate hydrolases"/>
    <property type="match status" value="1"/>
</dbReference>
<feature type="domain" description="DUF4435" evidence="2">
    <location>
        <begin position="271"/>
        <end position="501"/>
    </location>
</feature>
<organism evidence="3 4">
    <name type="scientific">Barnesiella viscericola</name>
    <dbReference type="NCBI Taxonomy" id="397865"/>
    <lineage>
        <taxon>Bacteria</taxon>
        <taxon>Pseudomonadati</taxon>
        <taxon>Bacteroidota</taxon>
        <taxon>Bacteroidia</taxon>
        <taxon>Bacteroidales</taxon>
        <taxon>Barnesiellaceae</taxon>
        <taxon>Barnesiella</taxon>
    </lineage>
</organism>
<dbReference type="AlphaFoldDB" id="A0A921MS22"/>
<gene>
    <name evidence="3" type="ORF">K8U91_06535</name>
</gene>
<dbReference type="GO" id="GO:0006302">
    <property type="term" value="P:double-strand break repair"/>
    <property type="evidence" value="ECO:0007669"/>
    <property type="project" value="TreeGrafter"/>
</dbReference>
<dbReference type="InterPro" id="IPR029492">
    <property type="entry name" value="DUF4435"/>
</dbReference>
<reference evidence="3" key="2">
    <citation type="submission" date="2021-09" db="EMBL/GenBank/DDBJ databases">
        <authorList>
            <person name="Gilroy R."/>
        </authorList>
    </citation>
    <scope>NUCLEOTIDE SEQUENCE</scope>
    <source>
        <strain evidence="3">CHK121-7720</strain>
    </source>
</reference>
<evidence type="ECO:0000313" key="3">
    <source>
        <dbReference type="EMBL" id="HJG89111.1"/>
    </source>
</evidence>
<proteinExistence type="predicted"/>
<dbReference type="InterPro" id="IPR027417">
    <property type="entry name" value="P-loop_NTPase"/>
</dbReference>
<dbReference type="InterPro" id="IPR003959">
    <property type="entry name" value="ATPase_AAA_core"/>
</dbReference>
<dbReference type="RefSeq" id="WP_025277899.1">
    <property type="nucleotide sequence ID" value="NZ_CASDXW010000008.1"/>
</dbReference>
<reference evidence="3" key="1">
    <citation type="journal article" date="2021" name="PeerJ">
        <title>Extensive microbial diversity within the chicken gut microbiome revealed by metagenomics and culture.</title>
        <authorList>
            <person name="Gilroy R."/>
            <person name="Ravi A."/>
            <person name="Getino M."/>
            <person name="Pursley I."/>
            <person name="Horton D.L."/>
            <person name="Alikhan N.F."/>
            <person name="Baker D."/>
            <person name="Gharbi K."/>
            <person name="Hall N."/>
            <person name="Watson M."/>
            <person name="Adriaenssens E.M."/>
            <person name="Foster-Nyarko E."/>
            <person name="Jarju S."/>
            <person name="Secka A."/>
            <person name="Antonio M."/>
            <person name="Oren A."/>
            <person name="Chaudhuri R.R."/>
            <person name="La Ragione R."/>
            <person name="Hildebrand F."/>
            <person name="Pallen M.J."/>
        </authorList>
    </citation>
    <scope>NUCLEOTIDE SEQUENCE</scope>
    <source>
        <strain evidence="3">CHK121-7720</strain>
    </source>
</reference>
<dbReference type="Pfam" id="PF13304">
    <property type="entry name" value="AAA_21"/>
    <property type="match status" value="1"/>
</dbReference>
<evidence type="ECO:0000259" key="1">
    <source>
        <dbReference type="Pfam" id="PF13304"/>
    </source>
</evidence>
<dbReference type="Pfam" id="PF14491">
    <property type="entry name" value="DUF4435"/>
    <property type="match status" value="1"/>
</dbReference>